<evidence type="ECO:0000313" key="5">
    <source>
        <dbReference type="Proteomes" id="UP000305539"/>
    </source>
</evidence>
<dbReference type="SUPFAM" id="SSF46565">
    <property type="entry name" value="Chaperone J-domain"/>
    <property type="match status" value="1"/>
</dbReference>
<dbReference type="GO" id="GO:0005737">
    <property type="term" value="C:cytoplasm"/>
    <property type="evidence" value="ECO:0007669"/>
    <property type="project" value="TreeGrafter"/>
</dbReference>
<keyword evidence="5" id="KW-1185">Reference proteome</keyword>
<feature type="compositionally biased region" description="Basic and acidic residues" evidence="2">
    <location>
        <begin position="77"/>
        <end position="88"/>
    </location>
</feature>
<dbReference type="Gene3D" id="1.10.287.110">
    <property type="entry name" value="DnaJ domain"/>
    <property type="match status" value="1"/>
</dbReference>
<proteinExistence type="predicted"/>
<keyword evidence="1" id="KW-0143">Chaperone</keyword>
<organism evidence="4 5">
    <name type="scientific">Trinickia terrae</name>
    <dbReference type="NCBI Taxonomy" id="2571161"/>
    <lineage>
        <taxon>Bacteria</taxon>
        <taxon>Pseudomonadati</taxon>
        <taxon>Pseudomonadota</taxon>
        <taxon>Betaproteobacteria</taxon>
        <taxon>Burkholderiales</taxon>
        <taxon>Burkholderiaceae</taxon>
        <taxon>Trinickia</taxon>
    </lineage>
</organism>
<dbReference type="RefSeq" id="WP_136896142.1">
    <property type="nucleotide sequence ID" value="NZ_SWJE01000008.1"/>
</dbReference>
<dbReference type="AlphaFoldDB" id="A0A4U1I3R1"/>
<dbReference type="GO" id="GO:0051082">
    <property type="term" value="F:unfolded protein binding"/>
    <property type="evidence" value="ECO:0007669"/>
    <property type="project" value="InterPro"/>
</dbReference>
<dbReference type="InterPro" id="IPR002939">
    <property type="entry name" value="DnaJ_C"/>
</dbReference>
<dbReference type="EMBL" id="SWJE01000008">
    <property type="protein sequence ID" value="TKC87878.1"/>
    <property type="molecule type" value="Genomic_DNA"/>
</dbReference>
<dbReference type="InterPro" id="IPR036869">
    <property type="entry name" value="J_dom_sf"/>
</dbReference>
<dbReference type="Gene3D" id="2.60.260.20">
    <property type="entry name" value="Urease metallochaperone UreE, N-terminal domain"/>
    <property type="match status" value="2"/>
</dbReference>
<evidence type="ECO:0000259" key="3">
    <source>
        <dbReference type="PROSITE" id="PS50076"/>
    </source>
</evidence>
<feature type="region of interest" description="Disordered" evidence="2">
    <location>
        <begin position="56"/>
        <end position="90"/>
    </location>
</feature>
<protein>
    <submittedName>
        <fullName evidence="4">J domain-containing protein</fullName>
    </submittedName>
</protein>
<evidence type="ECO:0000256" key="1">
    <source>
        <dbReference type="ARBA" id="ARBA00023186"/>
    </source>
</evidence>
<dbReference type="Pfam" id="PF01556">
    <property type="entry name" value="DnaJ_C"/>
    <property type="match status" value="1"/>
</dbReference>
<dbReference type="PANTHER" id="PTHR43096">
    <property type="entry name" value="DNAJ HOMOLOG 1, MITOCHONDRIAL-RELATED"/>
    <property type="match status" value="1"/>
</dbReference>
<dbReference type="SUPFAM" id="SSF49493">
    <property type="entry name" value="HSP40/DnaJ peptide-binding domain"/>
    <property type="match status" value="2"/>
</dbReference>
<dbReference type="GO" id="GO:0042026">
    <property type="term" value="P:protein refolding"/>
    <property type="evidence" value="ECO:0007669"/>
    <property type="project" value="TreeGrafter"/>
</dbReference>
<dbReference type="PROSITE" id="PS50076">
    <property type="entry name" value="DNAJ_2"/>
    <property type="match status" value="1"/>
</dbReference>
<gene>
    <name evidence="4" type="ORF">FAZ69_16555</name>
</gene>
<evidence type="ECO:0000256" key="2">
    <source>
        <dbReference type="SAM" id="MobiDB-lite"/>
    </source>
</evidence>
<dbReference type="InterPro" id="IPR008971">
    <property type="entry name" value="HSP40/DnaJ_pept-bd"/>
</dbReference>
<dbReference type="InterPro" id="IPR001623">
    <property type="entry name" value="DnaJ_domain"/>
</dbReference>
<dbReference type="OrthoDB" id="8994574at2"/>
<dbReference type="CDD" id="cd06257">
    <property type="entry name" value="DnaJ"/>
    <property type="match status" value="1"/>
</dbReference>
<dbReference type="PANTHER" id="PTHR43096:SF52">
    <property type="entry name" value="DNAJ HOMOLOG 1, MITOCHONDRIAL-RELATED"/>
    <property type="match status" value="1"/>
</dbReference>
<sequence length="281" mass="30433">MSLEEYYRRLELPGTASPADVKRAYRRLRAKYHPDHNKGREKTVEPAFKRIQEAFEILTGKRKPPEPSPAAASAAGRGKDASSRERRSPPMRGANYLIELFVPAEVAIHGGEVEASYPVTGPHNQTGKVTIPAGAWDGQRLVVEGRGHSGPSGGPRGDAIFTVVIVCGPAFRRNGLNLTCETQVDFVTAMLGGNIEAQVLGRALQVPIPPNTHAGSTIRLPQQGLADRNGARGDLTLQLVLVMPAGASYLTDGERERIREMFADAERRAMKAIPARSQVQS</sequence>
<dbReference type="Proteomes" id="UP000305539">
    <property type="component" value="Unassembled WGS sequence"/>
</dbReference>
<dbReference type="PRINTS" id="PR00625">
    <property type="entry name" value="JDOMAIN"/>
</dbReference>
<name>A0A4U1I3R1_9BURK</name>
<comment type="caution">
    <text evidence="4">The sequence shown here is derived from an EMBL/GenBank/DDBJ whole genome shotgun (WGS) entry which is preliminary data.</text>
</comment>
<feature type="domain" description="J" evidence="3">
    <location>
        <begin position="5"/>
        <end position="63"/>
    </location>
</feature>
<evidence type="ECO:0000313" key="4">
    <source>
        <dbReference type="EMBL" id="TKC87878.1"/>
    </source>
</evidence>
<dbReference type="SMART" id="SM00271">
    <property type="entry name" value="DnaJ"/>
    <property type="match status" value="1"/>
</dbReference>
<dbReference type="Pfam" id="PF00226">
    <property type="entry name" value="DnaJ"/>
    <property type="match status" value="1"/>
</dbReference>
<dbReference type="CDD" id="cd10747">
    <property type="entry name" value="DnaJ_C"/>
    <property type="match status" value="1"/>
</dbReference>
<accession>A0A4U1I3R1</accession>
<reference evidence="4 5" key="1">
    <citation type="submission" date="2019-04" db="EMBL/GenBank/DDBJ databases">
        <title>Trinickia sp. 7GSK02, isolated from subtropical forest soil.</title>
        <authorList>
            <person name="Gao Z.-H."/>
            <person name="Qiu L.-H."/>
        </authorList>
    </citation>
    <scope>NUCLEOTIDE SEQUENCE [LARGE SCALE GENOMIC DNA]</scope>
    <source>
        <strain evidence="4 5">7GSK02</strain>
    </source>
</reference>